<evidence type="ECO:0000256" key="1">
    <source>
        <dbReference type="SAM" id="MobiDB-lite"/>
    </source>
</evidence>
<comment type="caution">
    <text evidence="2">The sequence shown here is derived from an EMBL/GenBank/DDBJ whole genome shotgun (WGS) entry which is preliminary data.</text>
</comment>
<dbReference type="EMBL" id="BAWF01000051">
    <property type="protein sequence ID" value="GAF48266.1"/>
    <property type="molecule type" value="Genomic_DNA"/>
</dbReference>
<proteinExistence type="predicted"/>
<accession>X0QBF6</accession>
<dbReference type="Proteomes" id="UP000019491">
    <property type="component" value="Unassembled WGS sequence"/>
</dbReference>
<protein>
    <submittedName>
        <fullName evidence="2">Uncharacterized protein</fullName>
    </submittedName>
</protein>
<name>X0QBF6_RHOWR</name>
<feature type="compositionally biased region" description="Basic and acidic residues" evidence="1">
    <location>
        <begin position="15"/>
        <end position="39"/>
    </location>
</feature>
<gene>
    <name evidence="2" type="ORF">RW1_051_00300</name>
</gene>
<keyword evidence="3" id="KW-1185">Reference proteome</keyword>
<sequence length="111" mass="11639">MLAVNDLGEPCAGEPHARFDGRGLETERFGQGHGEEQSKGKPFGSSRLRDLPSESATAPAPDPTRLPEVQQSGQMPRVARVVLDPVAGRALQLRARAVSDSGGHRVSGGGT</sequence>
<evidence type="ECO:0000313" key="2">
    <source>
        <dbReference type="EMBL" id="GAF48266.1"/>
    </source>
</evidence>
<evidence type="ECO:0000313" key="3">
    <source>
        <dbReference type="Proteomes" id="UP000019491"/>
    </source>
</evidence>
<reference evidence="2 3" key="1">
    <citation type="submission" date="2014-02" db="EMBL/GenBank/DDBJ databases">
        <title>Whole genome shotgun sequence of Rhodococcus wratislaviensis NBRC 100605.</title>
        <authorList>
            <person name="Hosoyama A."/>
            <person name="Tsuchikane K."/>
            <person name="Yoshida I."/>
            <person name="Ohji S."/>
            <person name="Ichikawa N."/>
            <person name="Yamazoe A."/>
            <person name="Fujita N."/>
        </authorList>
    </citation>
    <scope>NUCLEOTIDE SEQUENCE [LARGE SCALE GENOMIC DNA]</scope>
    <source>
        <strain evidence="2 3">NBRC 100605</strain>
    </source>
</reference>
<dbReference type="AlphaFoldDB" id="X0QBF6"/>
<feature type="region of interest" description="Disordered" evidence="1">
    <location>
        <begin position="1"/>
        <end position="77"/>
    </location>
</feature>
<organism evidence="2 3">
    <name type="scientific">Rhodococcus wratislaviensis NBRC 100605</name>
    <dbReference type="NCBI Taxonomy" id="1219028"/>
    <lineage>
        <taxon>Bacteria</taxon>
        <taxon>Bacillati</taxon>
        <taxon>Actinomycetota</taxon>
        <taxon>Actinomycetes</taxon>
        <taxon>Mycobacteriales</taxon>
        <taxon>Nocardiaceae</taxon>
        <taxon>Rhodococcus</taxon>
    </lineage>
</organism>